<reference evidence="2 3" key="1">
    <citation type="submission" date="2017-01" db="EMBL/GenBank/DDBJ databases">
        <authorList>
            <person name="Mah S.A."/>
            <person name="Swanson W.J."/>
            <person name="Moy G.W."/>
            <person name="Vacquier V.D."/>
        </authorList>
    </citation>
    <scope>NUCLEOTIDE SEQUENCE [LARGE SCALE GENOMIC DNA]</scope>
    <source>
        <strain evidence="2 3">GSMNP</strain>
    </source>
</reference>
<feature type="non-terminal residue" evidence="2">
    <location>
        <position position="134"/>
    </location>
</feature>
<dbReference type="AlphaFoldDB" id="A0A1R1X7L1"/>
<dbReference type="Proteomes" id="UP000187283">
    <property type="component" value="Unassembled WGS sequence"/>
</dbReference>
<gene>
    <name evidence="2" type="ORF">AYI70_g10223</name>
</gene>
<organism evidence="2 3">
    <name type="scientific">Smittium culicis</name>
    <dbReference type="NCBI Taxonomy" id="133412"/>
    <lineage>
        <taxon>Eukaryota</taxon>
        <taxon>Fungi</taxon>
        <taxon>Fungi incertae sedis</taxon>
        <taxon>Zoopagomycota</taxon>
        <taxon>Kickxellomycotina</taxon>
        <taxon>Harpellomycetes</taxon>
        <taxon>Harpellales</taxon>
        <taxon>Legeriomycetaceae</taxon>
        <taxon>Smittium</taxon>
    </lineage>
</organism>
<evidence type="ECO:0000313" key="3">
    <source>
        <dbReference type="Proteomes" id="UP000187283"/>
    </source>
</evidence>
<comment type="caution">
    <text evidence="2">The sequence shown here is derived from an EMBL/GenBank/DDBJ whole genome shotgun (WGS) entry which is preliminary data.</text>
</comment>
<feature type="compositionally biased region" description="Low complexity" evidence="1">
    <location>
        <begin position="1"/>
        <end position="17"/>
    </location>
</feature>
<feature type="compositionally biased region" description="Polar residues" evidence="1">
    <location>
        <begin position="63"/>
        <end position="73"/>
    </location>
</feature>
<dbReference type="EMBL" id="LSSN01004923">
    <property type="protein sequence ID" value="OMJ10607.1"/>
    <property type="molecule type" value="Genomic_DNA"/>
</dbReference>
<name>A0A1R1X7L1_9FUNG</name>
<feature type="compositionally biased region" description="Low complexity" evidence="1">
    <location>
        <begin position="74"/>
        <end position="86"/>
    </location>
</feature>
<feature type="region of interest" description="Disordered" evidence="1">
    <location>
        <begin position="1"/>
        <end position="89"/>
    </location>
</feature>
<evidence type="ECO:0000256" key="1">
    <source>
        <dbReference type="SAM" id="MobiDB-lite"/>
    </source>
</evidence>
<sequence length="134" mass="14787">MTIINSSSDEPSSESMSVDIDNTFMEQTEASTISDPENSISPIEIHDSRSRISKIKLKSRSIQGNSQSSLTEGNSSSNKMIGSSSNQDFEIRDSRFEISNQKFSPTEKNPTVAVSTDAMDFSDEEQNVVIKKEP</sequence>
<evidence type="ECO:0000313" key="2">
    <source>
        <dbReference type="EMBL" id="OMJ10607.1"/>
    </source>
</evidence>
<keyword evidence="3" id="KW-1185">Reference proteome</keyword>
<proteinExistence type="predicted"/>
<protein>
    <submittedName>
        <fullName evidence="2">Uncharacterized protein</fullName>
    </submittedName>
</protein>
<feature type="compositionally biased region" description="Polar residues" evidence="1">
    <location>
        <begin position="24"/>
        <end position="41"/>
    </location>
</feature>
<accession>A0A1R1X7L1</accession>